<protein>
    <submittedName>
        <fullName evidence="1">Uncharacterized protein</fullName>
    </submittedName>
</protein>
<dbReference type="STRING" id="8022.A0A060YBH6"/>
<reference evidence="1" key="2">
    <citation type="submission" date="2014-03" db="EMBL/GenBank/DDBJ databases">
        <authorList>
            <person name="Genoscope - CEA"/>
        </authorList>
    </citation>
    <scope>NUCLEOTIDE SEQUENCE</scope>
</reference>
<dbReference type="Proteomes" id="UP000193380">
    <property type="component" value="Unassembled WGS sequence"/>
</dbReference>
<name>A0A060YBH6_ONCMY</name>
<organism evidence="1 2">
    <name type="scientific">Oncorhynchus mykiss</name>
    <name type="common">Rainbow trout</name>
    <name type="synonym">Salmo gairdneri</name>
    <dbReference type="NCBI Taxonomy" id="8022"/>
    <lineage>
        <taxon>Eukaryota</taxon>
        <taxon>Metazoa</taxon>
        <taxon>Chordata</taxon>
        <taxon>Craniata</taxon>
        <taxon>Vertebrata</taxon>
        <taxon>Euteleostomi</taxon>
        <taxon>Actinopterygii</taxon>
        <taxon>Neopterygii</taxon>
        <taxon>Teleostei</taxon>
        <taxon>Protacanthopterygii</taxon>
        <taxon>Salmoniformes</taxon>
        <taxon>Salmonidae</taxon>
        <taxon>Salmoninae</taxon>
        <taxon>Oncorhynchus</taxon>
    </lineage>
</organism>
<dbReference type="PaxDb" id="8022-A0A060YBH6"/>
<evidence type="ECO:0000313" key="2">
    <source>
        <dbReference type="Proteomes" id="UP000193380"/>
    </source>
</evidence>
<evidence type="ECO:0000313" key="1">
    <source>
        <dbReference type="EMBL" id="CDQ88877.1"/>
    </source>
</evidence>
<sequence>MELFLSPPVPSLSIPPPPQILPRLSPPTALQWLRGARPPGQSCGVCRVGGLRQAVAPDLLRVFRVWRGSGGSCVLLEGGRAALWKTLLPEDQTTLFGCDELIFCEDYKKGGDGQAWHQDHYCCWRCGQSLDSPCSCPQTPSPKPV</sequence>
<dbReference type="AlphaFoldDB" id="A0A060YBH6"/>
<reference evidence="1" key="1">
    <citation type="journal article" date="2014" name="Nat. Commun.">
        <title>The rainbow trout genome provides novel insights into evolution after whole-genome duplication in vertebrates.</title>
        <authorList>
            <person name="Berthelot C."/>
            <person name="Brunet F."/>
            <person name="Chalopin D."/>
            <person name="Juanchich A."/>
            <person name="Bernard M."/>
            <person name="Noel B."/>
            <person name="Bento P."/>
            <person name="Da Silva C."/>
            <person name="Labadie K."/>
            <person name="Alberti A."/>
            <person name="Aury J.M."/>
            <person name="Louis A."/>
            <person name="Dehais P."/>
            <person name="Bardou P."/>
            <person name="Montfort J."/>
            <person name="Klopp C."/>
            <person name="Cabau C."/>
            <person name="Gaspin C."/>
            <person name="Thorgaard G.H."/>
            <person name="Boussaha M."/>
            <person name="Quillet E."/>
            <person name="Guyomard R."/>
            <person name="Galiana D."/>
            <person name="Bobe J."/>
            <person name="Volff J.N."/>
            <person name="Genet C."/>
            <person name="Wincker P."/>
            <person name="Jaillon O."/>
            <person name="Roest Crollius H."/>
            <person name="Guiguen Y."/>
        </authorList>
    </citation>
    <scope>NUCLEOTIDE SEQUENCE [LARGE SCALE GENOMIC DNA]</scope>
</reference>
<accession>A0A060YBH6</accession>
<gene>
    <name evidence="1" type="ORF">GSONMT00008275001</name>
</gene>
<proteinExistence type="predicted"/>
<dbReference type="EMBL" id="FR909031">
    <property type="protein sequence ID" value="CDQ88877.1"/>
    <property type="molecule type" value="Genomic_DNA"/>
</dbReference>